<evidence type="ECO:0000256" key="2">
    <source>
        <dbReference type="ARBA" id="ARBA00022679"/>
    </source>
</evidence>
<feature type="binding site" evidence="8">
    <location>
        <position position="26"/>
    </location>
    <ligand>
        <name>GTP</name>
        <dbReference type="ChEBI" id="CHEBI:37565"/>
    </ligand>
</feature>
<dbReference type="RefSeq" id="WP_089515360.1">
    <property type="nucleotide sequence ID" value="NZ_NJGG01000001.1"/>
</dbReference>
<comment type="caution">
    <text evidence="10">The sequence shown here is derived from an EMBL/GenBank/DDBJ whole genome shotgun (WGS) entry which is preliminary data.</text>
</comment>
<keyword evidence="5 8" id="KW-0460">Magnesium</keyword>
<sequence>MFIPRDVISGLVLSGGQGRRMGGTDKGLQPFKGAPMAMHTIMRLEPQVDVVKINANRNLAAYESLGVSVLPDVIGDFAGPLAGFQAGLENCEHPYLVTVPCDSPRFPMDLVEKLSEALIIQDLDLAYAATMENGELRTHPVFALMKSSVTDSLLPFLSGGGRKIDKWFESMKTNYVVFDDVAAFANVNTVEELRALQG</sequence>
<feature type="domain" description="MobA-like NTP transferase" evidence="9">
    <location>
        <begin position="10"/>
        <end position="164"/>
    </location>
</feature>
<evidence type="ECO:0000256" key="7">
    <source>
        <dbReference type="ARBA" id="ARBA00023150"/>
    </source>
</evidence>
<evidence type="ECO:0000259" key="9">
    <source>
        <dbReference type="Pfam" id="PF12804"/>
    </source>
</evidence>
<evidence type="ECO:0000256" key="5">
    <source>
        <dbReference type="ARBA" id="ARBA00022842"/>
    </source>
</evidence>
<comment type="similarity">
    <text evidence="8">Belongs to the MobA family.</text>
</comment>
<proteinExistence type="inferred from homology"/>
<dbReference type="InterPro" id="IPR025877">
    <property type="entry name" value="MobA-like_NTP_Trfase"/>
</dbReference>
<dbReference type="AlphaFoldDB" id="A0A229FWL2"/>
<evidence type="ECO:0000256" key="4">
    <source>
        <dbReference type="ARBA" id="ARBA00022741"/>
    </source>
</evidence>
<comment type="subcellular location">
    <subcellularLocation>
        <location evidence="8">Cytoplasm</location>
    </subcellularLocation>
</comment>
<comment type="cofactor">
    <cofactor evidence="8">
        <name>Mg(2+)</name>
        <dbReference type="ChEBI" id="CHEBI:18420"/>
    </cofactor>
</comment>
<feature type="binding site" evidence="8">
    <location>
        <position position="54"/>
    </location>
    <ligand>
        <name>GTP</name>
        <dbReference type="ChEBI" id="CHEBI:37565"/>
    </ligand>
</feature>
<evidence type="ECO:0000313" key="10">
    <source>
        <dbReference type="EMBL" id="OXL16334.1"/>
    </source>
</evidence>
<comment type="subunit">
    <text evidence="8">Monomer.</text>
</comment>
<dbReference type="GO" id="GO:0005525">
    <property type="term" value="F:GTP binding"/>
    <property type="evidence" value="ECO:0007669"/>
    <property type="project" value="UniProtKB-UniRule"/>
</dbReference>
<dbReference type="Gene3D" id="3.90.550.10">
    <property type="entry name" value="Spore Coat Polysaccharide Biosynthesis Protein SpsA, Chain A"/>
    <property type="match status" value="1"/>
</dbReference>
<gene>
    <name evidence="8" type="primary">mobA</name>
    <name evidence="10" type="ORF">AOC33_04510</name>
</gene>
<comment type="catalytic activity">
    <reaction evidence="8">
        <text>Mo-molybdopterin + GTP + H(+) = Mo-molybdopterin guanine dinucleotide + diphosphate</text>
        <dbReference type="Rhea" id="RHEA:34243"/>
        <dbReference type="ChEBI" id="CHEBI:15378"/>
        <dbReference type="ChEBI" id="CHEBI:33019"/>
        <dbReference type="ChEBI" id="CHEBI:37565"/>
        <dbReference type="ChEBI" id="CHEBI:71302"/>
        <dbReference type="ChEBI" id="CHEBI:71310"/>
        <dbReference type="EC" id="2.7.7.77"/>
    </reaction>
</comment>
<evidence type="ECO:0000256" key="1">
    <source>
        <dbReference type="ARBA" id="ARBA00022490"/>
    </source>
</evidence>
<dbReference type="EMBL" id="NJGG01000001">
    <property type="protein sequence ID" value="OXL16334.1"/>
    <property type="molecule type" value="Genomic_DNA"/>
</dbReference>
<evidence type="ECO:0000256" key="6">
    <source>
        <dbReference type="ARBA" id="ARBA00023134"/>
    </source>
</evidence>
<keyword evidence="4 8" id="KW-0547">Nucleotide-binding</keyword>
<feature type="binding site" evidence="8">
    <location>
        <position position="102"/>
    </location>
    <ligand>
        <name>Mg(2+)</name>
        <dbReference type="ChEBI" id="CHEBI:18420"/>
    </ligand>
</feature>
<dbReference type="Proteomes" id="UP000215188">
    <property type="component" value="Unassembled WGS sequence"/>
</dbReference>
<dbReference type="GO" id="GO:0061603">
    <property type="term" value="F:molybdenum cofactor guanylyltransferase activity"/>
    <property type="evidence" value="ECO:0007669"/>
    <property type="project" value="UniProtKB-EC"/>
</dbReference>
<dbReference type="InterPro" id="IPR013482">
    <property type="entry name" value="Molybde_CF_guanTrfase"/>
</dbReference>
<keyword evidence="1 8" id="KW-0963">Cytoplasm</keyword>
<organism evidence="10 11">
    <name type="scientific">Polynucleobacter cosmopolitanus</name>
    <dbReference type="NCBI Taxonomy" id="351345"/>
    <lineage>
        <taxon>Bacteria</taxon>
        <taxon>Pseudomonadati</taxon>
        <taxon>Pseudomonadota</taxon>
        <taxon>Betaproteobacteria</taxon>
        <taxon>Burkholderiales</taxon>
        <taxon>Burkholderiaceae</taxon>
        <taxon>Polynucleobacter</taxon>
    </lineage>
</organism>
<feature type="binding site" evidence="8">
    <location>
        <position position="72"/>
    </location>
    <ligand>
        <name>GTP</name>
        <dbReference type="ChEBI" id="CHEBI:37565"/>
    </ligand>
</feature>
<evidence type="ECO:0000256" key="8">
    <source>
        <dbReference type="HAMAP-Rule" id="MF_00316"/>
    </source>
</evidence>
<dbReference type="HAMAP" id="MF_00316">
    <property type="entry name" value="MobA"/>
    <property type="match status" value="1"/>
</dbReference>
<dbReference type="InterPro" id="IPR029044">
    <property type="entry name" value="Nucleotide-diphossugar_trans"/>
</dbReference>
<dbReference type="Pfam" id="PF12804">
    <property type="entry name" value="NTP_transf_3"/>
    <property type="match status" value="1"/>
</dbReference>
<dbReference type="OrthoDB" id="9788394at2"/>
<dbReference type="PANTHER" id="PTHR19136">
    <property type="entry name" value="MOLYBDENUM COFACTOR GUANYLYLTRANSFERASE"/>
    <property type="match status" value="1"/>
</dbReference>
<dbReference type="GO" id="GO:0005737">
    <property type="term" value="C:cytoplasm"/>
    <property type="evidence" value="ECO:0007669"/>
    <property type="project" value="UniProtKB-SubCell"/>
</dbReference>
<dbReference type="EC" id="2.7.7.77" evidence="8"/>
<name>A0A229FWL2_9BURK</name>
<keyword evidence="11" id="KW-1185">Reference proteome</keyword>
<keyword evidence="7 8" id="KW-0501">Molybdenum cofactor biosynthesis</keyword>
<dbReference type="SUPFAM" id="SSF53448">
    <property type="entry name" value="Nucleotide-diphospho-sugar transferases"/>
    <property type="match status" value="1"/>
</dbReference>
<dbReference type="NCBIfam" id="TIGR02665">
    <property type="entry name" value="molyb_mobA"/>
    <property type="match status" value="1"/>
</dbReference>
<reference evidence="10 11" key="1">
    <citation type="submission" date="2017-06" db="EMBL/GenBank/DDBJ databases">
        <title>Reclassification of a Polynucleobacter cosmopolitanus strain isolated from tropical Lake Victoria as Polynucleobacter victoriensis comb. nov.</title>
        <authorList>
            <person name="Hahn M.W."/>
        </authorList>
    </citation>
    <scope>NUCLEOTIDE SEQUENCE [LARGE SCALE GENOMIC DNA]</scope>
    <source>
        <strain evidence="10 11">MWH-MoIso2</strain>
    </source>
</reference>
<evidence type="ECO:0000256" key="3">
    <source>
        <dbReference type="ARBA" id="ARBA00022723"/>
    </source>
</evidence>
<feature type="binding site" evidence="8">
    <location>
        <position position="102"/>
    </location>
    <ligand>
        <name>GTP</name>
        <dbReference type="ChEBI" id="CHEBI:37565"/>
    </ligand>
</feature>
<keyword evidence="3 8" id="KW-0479">Metal-binding</keyword>
<keyword evidence="2 8" id="KW-0808">Transferase</keyword>
<evidence type="ECO:0000313" key="11">
    <source>
        <dbReference type="Proteomes" id="UP000215188"/>
    </source>
</evidence>
<accession>A0A229FWL2</accession>
<comment type="domain">
    <text evidence="8">The N-terminal domain determines nucleotide recognition and specific binding, while the C-terminal domain determines the specific binding to the target protein.</text>
</comment>
<keyword evidence="6 8" id="KW-0342">GTP-binding</keyword>
<dbReference type="GO" id="GO:0046872">
    <property type="term" value="F:metal ion binding"/>
    <property type="evidence" value="ECO:0007669"/>
    <property type="project" value="UniProtKB-KW"/>
</dbReference>
<comment type="function">
    <text evidence="8">Transfers a GMP moiety from GTP to Mo-molybdopterin (Mo-MPT) cofactor (Moco or molybdenum cofactor) to form Mo-molybdopterin guanine dinucleotide (Mo-MGD) cofactor.</text>
</comment>
<feature type="binding site" evidence="8">
    <location>
        <begin position="13"/>
        <end position="15"/>
    </location>
    <ligand>
        <name>GTP</name>
        <dbReference type="ChEBI" id="CHEBI:37565"/>
    </ligand>
</feature>
<dbReference type="GO" id="GO:1902758">
    <property type="term" value="P:bis(molybdopterin guanine dinucleotide)molybdenum biosynthetic process"/>
    <property type="evidence" value="ECO:0007669"/>
    <property type="project" value="TreeGrafter"/>
</dbReference>
<dbReference type="CDD" id="cd02503">
    <property type="entry name" value="MobA"/>
    <property type="match status" value="1"/>
</dbReference>
<dbReference type="PANTHER" id="PTHR19136:SF81">
    <property type="entry name" value="MOLYBDENUM COFACTOR GUANYLYLTRANSFERASE"/>
    <property type="match status" value="1"/>
</dbReference>
<protein>
    <recommendedName>
        <fullName evidence="8">Molybdenum cofactor guanylyltransferase</fullName>
        <shortName evidence="8">MoCo guanylyltransferase</shortName>
        <ecNumber evidence="8">2.7.7.77</ecNumber>
    </recommendedName>
    <alternativeName>
        <fullName evidence="8">GTP:molybdopterin guanylyltransferase</fullName>
    </alternativeName>
    <alternativeName>
        <fullName evidence="8">Mo-MPT guanylyltransferase</fullName>
    </alternativeName>
    <alternativeName>
        <fullName evidence="8">Molybdopterin guanylyltransferase</fullName>
    </alternativeName>
    <alternativeName>
        <fullName evidence="8">Molybdopterin-guanine dinucleotide synthase</fullName>
        <shortName evidence="8">MGD synthase</shortName>
    </alternativeName>
</protein>
<keyword evidence="10" id="KW-0548">Nucleotidyltransferase</keyword>